<dbReference type="SUPFAM" id="SSF101801">
    <property type="entry name" value="Surface presentation of antigens (SPOA)"/>
    <property type="match status" value="2"/>
</dbReference>
<accession>A0ABW9EEM1</accession>
<comment type="caution">
    <text evidence="4">The sequence shown here is derived from an EMBL/GenBank/DDBJ whole genome shotgun (WGS) entry which is preliminary data.</text>
</comment>
<dbReference type="NCBIfam" id="TIGR02551">
    <property type="entry name" value="SpaO_YscQ"/>
    <property type="match status" value="1"/>
</dbReference>
<dbReference type="InterPro" id="IPR036429">
    <property type="entry name" value="SpoA-like_sf"/>
</dbReference>
<dbReference type="PANTHER" id="PTHR30034">
    <property type="entry name" value="FLAGELLAR MOTOR SWITCH PROTEIN FLIM"/>
    <property type="match status" value="1"/>
</dbReference>
<dbReference type="PANTHER" id="PTHR30034:SF6">
    <property type="entry name" value="YOP PROTEINS TRANSLOCATION PROTEIN Q"/>
    <property type="match status" value="1"/>
</dbReference>
<comment type="similarity">
    <text evidence="1">Belongs to the FliN/MopA/SpaO family.</text>
</comment>
<dbReference type="Pfam" id="PF01052">
    <property type="entry name" value="FliMN_C"/>
    <property type="match status" value="1"/>
</dbReference>
<organism evidence="4 5">
    <name type="scientific">Paraburkholderia strydomiana</name>
    <dbReference type="NCBI Taxonomy" id="1245417"/>
    <lineage>
        <taxon>Bacteria</taxon>
        <taxon>Pseudomonadati</taxon>
        <taxon>Pseudomonadota</taxon>
        <taxon>Betaproteobacteria</taxon>
        <taxon>Burkholderiales</taxon>
        <taxon>Burkholderiaceae</taxon>
        <taxon>Paraburkholderia</taxon>
    </lineage>
</organism>
<feature type="domain" description="Flagellar motor switch protein FliN-like C-terminal" evidence="3">
    <location>
        <begin position="311"/>
        <end position="380"/>
    </location>
</feature>
<dbReference type="RefSeq" id="WP_408144734.1">
    <property type="nucleotide sequence ID" value="NZ_JAQQCL010000010.1"/>
</dbReference>
<evidence type="ECO:0000256" key="1">
    <source>
        <dbReference type="ARBA" id="ARBA00009226"/>
    </source>
</evidence>
<name>A0ABW9EEM1_9BURK</name>
<dbReference type="InterPro" id="IPR001543">
    <property type="entry name" value="FliN-like_C"/>
</dbReference>
<evidence type="ECO:0000313" key="4">
    <source>
        <dbReference type="EMBL" id="MFM0717802.1"/>
    </source>
</evidence>
<evidence type="ECO:0000313" key="5">
    <source>
        <dbReference type="Proteomes" id="UP001629392"/>
    </source>
</evidence>
<dbReference type="InterPro" id="IPR013385">
    <property type="entry name" value="T3SS_SpaO/YscQ/SpaO"/>
</dbReference>
<sequence length="406" mass="42770">MNAPAMMREAQAFGGDTALHALTARAATISLLGDTTLLPRLVPEAARALRRAYAWPRPFALEAGGAAYALHWDFNARLAEGAPRRYRFRLGPASGWLLLEPLAERELIGDAADPAVPDAIRCALVADALAPVCNALARLTRHEAILLAPEHAETPAETDGVAELRFSASKVGQNGGADWRTHGALQFDDARFLALACPADPPPPTLGPHDFDTLTVPLSFCIGTTRLTQQELKGLQHGDIIAIECWKSAGTGLTCHATTRGTPGIRLNACVLGVAITIEQIQGTAVTAATPTPDQHASPGDEDNPAAALPLDSLEVTTSFELERRTLTLAQLKALRPGFVLELDQPLNQGVIRILANGTLVGHGHLIAVGNKLGVRVAELAPGAAQSPAPAHASTQAHPTDDRHDG</sequence>
<dbReference type="Gene3D" id="2.30.330.10">
    <property type="entry name" value="SpoA-like"/>
    <property type="match status" value="1"/>
</dbReference>
<dbReference type="Proteomes" id="UP001629392">
    <property type="component" value="Unassembled WGS sequence"/>
</dbReference>
<protein>
    <submittedName>
        <fullName evidence="4">Type III secretion system cytoplasmic ring protein SctQ</fullName>
    </submittedName>
</protein>
<gene>
    <name evidence="4" type="primary">sctQ</name>
    <name evidence="4" type="ORF">PQQ73_15835</name>
</gene>
<evidence type="ECO:0000256" key="2">
    <source>
        <dbReference type="SAM" id="MobiDB-lite"/>
    </source>
</evidence>
<keyword evidence="5" id="KW-1185">Reference proteome</keyword>
<evidence type="ECO:0000259" key="3">
    <source>
        <dbReference type="Pfam" id="PF01052"/>
    </source>
</evidence>
<dbReference type="EMBL" id="JAQQCL010000010">
    <property type="protein sequence ID" value="MFM0717802.1"/>
    <property type="molecule type" value="Genomic_DNA"/>
</dbReference>
<proteinExistence type="inferred from homology"/>
<reference evidence="4 5" key="1">
    <citation type="journal article" date="2024" name="Chem. Sci.">
        <title>Discovery of megapolipeptins by genome mining of a Burkholderiales bacteria collection.</title>
        <authorList>
            <person name="Paulo B.S."/>
            <person name="Recchia M.J.J."/>
            <person name="Lee S."/>
            <person name="Fergusson C.H."/>
            <person name="Romanowski S.B."/>
            <person name="Hernandez A."/>
            <person name="Krull N."/>
            <person name="Liu D.Y."/>
            <person name="Cavanagh H."/>
            <person name="Bos A."/>
            <person name="Gray C.A."/>
            <person name="Murphy B.T."/>
            <person name="Linington R.G."/>
            <person name="Eustaquio A.S."/>
        </authorList>
    </citation>
    <scope>NUCLEOTIDE SEQUENCE [LARGE SCALE GENOMIC DNA]</scope>
    <source>
        <strain evidence="4 5">RL17-350-BIC-E</strain>
    </source>
</reference>
<feature type="region of interest" description="Disordered" evidence="2">
    <location>
        <begin position="383"/>
        <end position="406"/>
    </location>
</feature>